<name>A0AC61U8Y2_9MICO</name>
<accession>A0AC61U8Y2</accession>
<protein>
    <submittedName>
        <fullName evidence="1">Uncharacterized protein</fullName>
    </submittedName>
</protein>
<gene>
    <name evidence="1" type="ORF">LP422_18205</name>
</gene>
<evidence type="ECO:0000313" key="1">
    <source>
        <dbReference type="EMBL" id="UUZ46414.1"/>
    </source>
</evidence>
<dbReference type="EMBL" id="CP087977">
    <property type="protein sequence ID" value="UUZ46414.1"/>
    <property type="molecule type" value="Genomic_DNA"/>
</dbReference>
<evidence type="ECO:0000313" key="2">
    <source>
        <dbReference type="Proteomes" id="UP001059663"/>
    </source>
</evidence>
<sequence>MRRCAEVTGCDVSVPRQAALALAALEWSGIGSDTGGRPCAGERGPPLPVDPNARARRPAVTDAGAQRKAE</sequence>
<proteinExistence type="predicted"/>
<dbReference type="Proteomes" id="UP001059663">
    <property type="component" value="Chromosome"/>
</dbReference>
<reference evidence="1" key="1">
    <citation type="submission" date="2021-11" db="EMBL/GenBank/DDBJ databases">
        <title>Study of the species diversity of bacterial strains isolated from a unique natural object - Shulgan-Tash cave (Bashkiria).</title>
        <authorList>
            <person name="Sazanova A.L."/>
            <person name="Chirak E.R."/>
            <person name="Safronova V.I."/>
        </authorList>
    </citation>
    <scope>NUCLEOTIDE SEQUENCE</scope>
    <source>
        <strain evidence="1">P1</strain>
    </source>
</reference>
<organism evidence="1 2">
    <name type="scientific">Janibacter limosus</name>
    <dbReference type="NCBI Taxonomy" id="53458"/>
    <lineage>
        <taxon>Bacteria</taxon>
        <taxon>Bacillati</taxon>
        <taxon>Actinomycetota</taxon>
        <taxon>Actinomycetes</taxon>
        <taxon>Micrococcales</taxon>
        <taxon>Intrasporangiaceae</taxon>
        <taxon>Janibacter</taxon>
    </lineage>
</organism>